<dbReference type="EMBL" id="CP063845">
    <property type="protein sequence ID" value="UFP95168.1"/>
    <property type="molecule type" value="Genomic_DNA"/>
</dbReference>
<dbReference type="RefSeq" id="WP_230842375.1">
    <property type="nucleotide sequence ID" value="NZ_CP063845.1"/>
</dbReference>
<gene>
    <name evidence="5" type="ORF">ISF26_02635</name>
</gene>
<evidence type="ECO:0000313" key="6">
    <source>
        <dbReference type="Proteomes" id="UP001054846"/>
    </source>
</evidence>
<dbReference type="InterPro" id="IPR015422">
    <property type="entry name" value="PyrdxlP-dep_Trfase_small"/>
</dbReference>
<organism evidence="5 6">
    <name type="scientific">Gloeobacter morelensis MG652769</name>
    <dbReference type="NCBI Taxonomy" id="2781736"/>
    <lineage>
        <taxon>Bacteria</taxon>
        <taxon>Bacillati</taxon>
        <taxon>Cyanobacteriota</taxon>
        <taxon>Cyanophyceae</taxon>
        <taxon>Gloeobacterales</taxon>
        <taxon>Gloeobacteraceae</taxon>
        <taxon>Gloeobacter</taxon>
        <taxon>Gloeobacter morelensis</taxon>
    </lineage>
</organism>
<dbReference type="CDD" id="cd06502">
    <property type="entry name" value="TA_like"/>
    <property type="match status" value="1"/>
</dbReference>
<sequence>MPDPVVDLRSDTVTRPTRAMRAAMFDAEVGDDVYGEDPTVNRLQERVAHLLGKEKGLFFPSGTMCNQVAIATHTRPGQEIICDRDCHVFNYERAGASHLGGVQLHPLDGRHGVLSAQQVCSAIRPIELHEPPTGLILLENTHNRGGGTVYPQDVIAQIAELARAAGIPMHLDGARLLNASVASGHSPAILATPFDSVYFCLSKGLGCPAGSVLAGRADFIAQATRLRKAFGGGMRQVGFLAAAGLYALDHHIDRLADDHRRARQLAVHLRALNAFDVELDAVHTNIVMVDVRADFTAAAVAAELAAHGVRVSVFGPRRLRLVTHLDIDDAGVEWTIAVCKRLYG</sequence>
<dbReference type="Gene3D" id="3.40.640.10">
    <property type="entry name" value="Type I PLP-dependent aspartate aminotransferase-like (Major domain)"/>
    <property type="match status" value="1"/>
</dbReference>
<evidence type="ECO:0000313" key="5">
    <source>
        <dbReference type="EMBL" id="UFP95168.1"/>
    </source>
</evidence>
<dbReference type="Gene3D" id="3.90.1150.10">
    <property type="entry name" value="Aspartate Aminotransferase, domain 1"/>
    <property type="match status" value="1"/>
</dbReference>
<name>A0ABY3PN94_9CYAN</name>
<dbReference type="InterPro" id="IPR023603">
    <property type="entry name" value="Low_specificity_L-TA-like"/>
</dbReference>
<proteinExistence type="inferred from homology"/>
<dbReference type="Pfam" id="PF01212">
    <property type="entry name" value="Beta_elim_lyase"/>
    <property type="match status" value="1"/>
</dbReference>
<dbReference type="SUPFAM" id="SSF53383">
    <property type="entry name" value="PLP-dependent transferases"/>
    <property type="match status" value="1"/>
</dbReference>
<evidence type="ECO:0000256" key="3">
    <source>
        <dbReference type="ARBA" id="ARBA00022898"/>
    </source>
</evidence>
<keyword evidence="5" id="KW-0808">Transferase</keyword>
<keyword evidence="6" id="KW-1185">Reference proteome</keyword>
<keyword evidence="3" id="KW-0663">Pyridoxal phosphate</keyword>
<protein>
    <submittedName>
        <fullName evidence="5">Aminotransferase class I/II-fold pyridoxal phosphate-dependent enzyme</fullName>
    </submittedName>
</protein>
<evidence type="ECO:0000259" key="4">
    <source>
        <dbReference type="Pfam" id="PF01212"/>
    </source>
</evidence>
<comment type="similarity">
    <text evidence="2">Belongs to the threonine aldolase family.</text>
</comment>
<evidence type="ECO:0000256" key="2">
    <source>
        <dbReference type="ARBA" id="ARBA00006966"/>
    </source>
</evidence>
<dbReference type="NCBIfam" id="NF041359">
    <property type="entry name" value="GntG_guanitoxin"/>
    <property type="match status" value="1"/>
</dbReference>
<dbReference type="InterPro" id="IPR015421">
    <property type="entry name" value="PyrdxlP-dep_Trfase_major"/>
</dbReference>
<comment type="cofactor">
    <cofactor evidence="1">
        <name>pyridoxal 5'-phosphate</name>
        <dbReference type="ChEBI" id="CHEBI:597326"/>
    </cofactor>
</comment>
<dbReference type="PANTHER" id="PTHR48097">
    <property type="entry name" value="L-THREONINE ALDOLASE-RELATED"/>
    <property type="match status" value="1"/>
</dbReference>
<accession>A0ABY3PN94</accession>
<dbReference type="Proteomes" id="UP001054846">
    <property type="component" value="Chromosome"/>
</dbReference>
<reference evidence="5 6" key="1">
    <citation type="journal article" date="2021" name="Genome Biol. Evol.">
        <title>Complete Genome Sequencing of a Novel Gloeobacter Species from a Waterfall Cave in Mexico.</title>
        <authorList>
            <person name="Saw J.H."/>
            <person name="Cardona T."/>
            <person name="Montejano G."/>
        </authorList>
    </citation>
    <scope>NUCLEOTIDE SEQUENCE [LARGE SCALE GENOMIC DNA]</scope>
    <source>
        <strain evidence="5">MG652769</strain>
    </source>
</reference>
<evidence type="ECO:0000256" key="1">
    <source>
        <dbReference type="ARBA" id="ARBA00001933"/>
    </source>
</evidence>
<dbReference type="PIRSF" id="PIRSF017617">
    <property type="entry name" value="Thr_aldolase"/>
    <property type="match status" value="1"/>
</dbReference>
<dbReference type="GO" id="GO:0008483">
    <property type="term" value="F:transaminase activity"/>
    <property type="evidence" value="ECO:0007669"/>
    <property type="project" value="UniProtKB-KW"/>
</dbReference>
<dbReference type="PANTHER" id="PTHR48097:SF9">
    <property type="entry name" value="L-THREONINE ALDOLASE"/>
    <property type="match status" value="1"/>
</dbReference>
<dbReference type="InterPro" id="IPR001597">
    <property type="entry name" value="ArAA_b-elim_lyase/Thr_aldolase"/>
</dbReference>
<dbReference type="InterPro" id="IPR015424">
    <property type="entry name" value="PyrdxlP-dep_Trfase"/>
</dbReference>
<feature type="domain" description="Aromatic amino acid beta-eliminating lyase/threonine aldolase" evidence="4">
    <location>
        <begin position="7"/>
        <end position="291"/>
    </location>
</feature>
<keyword evidence="5" id="KW-0032">Aminotransferase</keyword>